<reference evidence="3 4" key="1">
    <citation type="submission" date="2019-03" db="EMBL/GenBank/DDBJ databases">
        <title>The genome sequence of a newly discovered highly antifungal drug resistant Aspergillus species, Aspergillus tanneri NIH 1004.</title>
        <authorList>
            <person name="Mounaud S."/>
            <person name="Singh I."/>
            <person name="Joardar V."/>
            <person name="Pakala S."/>
            <person name="Pakala S."/>
            <person name="Venepally P."/>
            <person name="Hoover J."/>
            <person name="Nierman W."/>
            <person name="Chung J."/>
            <person name="Losada L."/>
        </authorList>
    </citation>
    <scope>NUCLEOTIDE SEQUENCE [LARGE SCALE GENOMIC DNA]</scope>
    <source>
        <strain evidence="3 4">NIH1004</strain>
    </source>
</reference>
<proteinExistence type="predicted"/>
<gene>
    <name evidence="2" type="ORF">ATNIH1004_000642</name>
    <name evidence="3" type="ORF">EYZ11_000031</name>
</gene>
<dbReference type="VEuPathDB" id="FungiDB:EYZ11_000031"/>
<dbReference type="RefSeq" id="XP_033431107.1">
    <property type="nucleotide sequence ID" value="XM_033565350.1"/>
</dbReference>
<name>A0A4S3JY31_9EURO</name>
<sequence length="180" mass="20699">MRLEKLFLFTLLSTTTATANVHPNRTAHVWTTFVPECPFIPQGMHYEVDIHRESPTTVYSEIGYNTCVSVPVPRRHTQLEVNHVSIGAEMFMLNHQFGVHDQCNLTLHELPGCEQRPLIEKDIRSGRPVGDCEQRSFLAFNQVWLKLSCQDERHIVVQNTSASLNRTRRGGPWRSRFLTS</sequence>
<feature type="signal peptide" evidence="1">
    <location>
        <begin position="1"/>
        <end position="19"/>
    </location>
</feature>
<feature type="chain" id="PRO_5036122193" evidence="1">
    <location>
        <begin position="20"/>
        <end position="180"/>
    </location>
</feature>
<organism evidence="3 4">
    <name type="scientific">Aspergillus tanneri</name>
    <dbReference type="NCBI Taxonomy" id="1220188"/>
    <lineage>
        <taxon>Eukaryota</taxon>
        <taxon>Fungi</taxon>
        <taxon>Dikarya</taxon>
        <taxon>Ascomycota</taxon>
        <taxon>Pezizomycotina</taxon>
        <taxon>Eurotiomycetes</taxon>
        <taxon>Eurotiomycetidae</taxon>
        <taxon>Eurotiales</taxon>
        <taxon>Aspergillaceae</taxon>
        <taxon>Aspergillus</taxon>
        <taxon>Aspergillus subgen. Circumdati</taxon>
    </lineage>
</organism>
<comment type="caution">
    <text evidence="3">The sequence shown here is derived from an EMBL/GenBank/DDBJ whole genome shotgun (WGS) entry which is preliminary data.</text>
</comment>
<protein>
    <submittedName>
        <fullName evidence="3">Uncharacterized protein</fullName>
    </submittedName>
</protein>
<dbReference type="GeneID" id="54323344"/>
<evidence type="ECO:0000256" key="1">
    <source>
        <dbReference type="SAM" id="SignalP"/>
    </source>
</evidence>
<accession>A0A4S3JY31</accession>
<keyword evidence="4" id="KW-1185">Reference proteome</keyword>
<dbReference type="Proteomes" id="UP000308092">
    <property type="component" value="Unassembled WGS sequence"/>
</dbReference>
<evidence type="ECO:0000313" key="2">
    <source>
        <dbReference type="EMBL" id="KAA8651746.1"/>
    </source>
</evidence>
<evidence type="ECO:0000313" key="5">
    <source>
        <dbReference type="Proteomes" id="UP000324241"/>
    </source>
</evidence>
<evidence type="ECO:0000313" key="3">
    <source>
        <dbReference type="EMBL" id="THD00467.1"/>
    </source>
</evidence>
<dbReference type="Proteomes" id="UP000324241">
    <property type="component" value="Unassembled WGS sequence"/>
</dbReference>
<evidence type="ECO:0000313" key="4">
    <source>
        <dbReference type="Proteomes" id="UP000308092"/>
    </source>
</evidence>
<dbReference type="EMBL" id="QUQM01000002">
    <property type="protein sequence ID" value="KAA8651746.1"/>
    <property type="molecule type" value="Genomic_DNA"/>
</dbReference>
<dbReference type="OrthoDB" id="4503765at2759"/>
<dbReference type="AlphaFoldDB" id="A0A4S3JY31"/>
<reference evidence="2 5" key="2">
    <citation type="submission" date="2019-08" db="EMBL/GenBank/DDBJ databases">
        <title>The genome sequence of a newly discovered highly antifungal drug resistant Aspergillus species, Aspergillus tanneri NIH 1004.</title>
        <authorList>
            <person name="Mounaud S."/>
            <person name="Singh I."/>
            <person name="Joardar V."/>
            <person name="Pakala S."/>
            <person name="Pakala S."/>
            <person name="Venepally P."/>
            <person name="Chung J.K."/>
            <person name="Losada L."/>
            <person name="Nierman W.C."/>
        </authorList>
    </citation>
    <scope>NUCLEOTIDE SEQUENCE [LARGE SCALE GENOMIC DNA]</scope>
    <source>
        <strain evidence="2 5">NIH1004</strain>
    </source>
</reference>
<keyword evidence="1" id="KW-0732">Signal</keyword>
<dbReference type="EMBL" id="SOSA01000001">
    <property type="protein sequence ID" value="THD00467.1"/>
    <property type="molecule type" value="Genomic_DNA"/>
</dbReference>